<evidence type="ECO:0000313" key="4">
    <source>
        <dbReference type="Proteomes" id="UP000681967"/>
    </source>
</evidence>
<dbReference type="AlphaFoldDB" id="A0A8S3GS17"/>
<dbReference type="Proteomes" id="UP000681720">
    <property type="component" value="Unassembled WGS sequence"/>
</dbReference>
<reference evidence="2" key="1">
    <citation type="submission" date="2021-02" db="EMBL/GenBank/DDBJ databases">
        <authorList>
            <person name="Nowell W R."/>
        </authorList>
    </citation>
    <scope>NUCLEOTIDE SEQUENCE</scope>
</reference>
<name>A0A8S3GS17_9BILA</name>
<feature type="region of interest" description="Disordered" evidence="1">
    <location>
        <begin position="1"/>
        <end position="28"/>
    </location>
</feature>
<accession>A0A8S3GS17</accession>
<feature type="compositionally biased region" description="Polar residues" evidence="1">
    <location>
        <begin position="14"/>
        <end position="28"/>
    </location>
</feature>
<feature type="compositionally biased region" description="Polar residues" evidence="1">
    <location>
        <begin position="107"/>
        <end position="125"/>
    </location>
</feature>
<sequence length="125" mass="14090">SIINQESIRHSSEVPKSSPQPSFTNQDTIHFSREAQNSPRASSTILERKVVSPELASQRPMSVRIIKQKQEHAKHAVHSETISSSPVLIESMLLLMPKQHHLPIASFEQTQQPRNSSVTMNDFEP</sequence>
<feature type="region of interest" description="Disordered" evidence="1">
    <location>
        <begin position="105"/>
        <end position="125"/>
    </location>
</feature>
<comment type="caution">
    <text evidence="2">The sequence shown here is derived from an EMBL/GenBank/DDBJ whole genome shotgun (WGS) entry which is preliminary data.</text>
</comment>
<feature type="non-terminal residue" evidence="2">
    <location>
        <position position="125"/>
    </location>
</feature>
<gene>
    <name evidence="2" type="ORF">BYL167_LOCUS76077</name>
    <name evidence="3" type="ORF">GIL414_LOCUS87778</name>
</gene>
<organism evidence="2 4">
    <name type="scientific">Rotaria magnacalcarata</name>
    <dbReference type="NCBI Taxonomy" id="392030"/>
    <lineage>
        <taxon>Eukaryota</taxon>
        <taxon>Metazoa</taxon>
        <taxon>Spiralia</taxon>
        <taxon>Gnathifera</taxon>
        <taxon>Rotifera</taxon>
        <taxon>Eurotatoria</taxon>
        <taxon>Bdelloidea</taxon>
        <taxon>Philodinida</taxon>
        <taxon>Philodinidae</taxon>
        <taxon>Rotaria</taxon>
    </lineage>
</organism>
<evidence type="ECO:0000313" key="2">
    <source>
        <dbReference type="EMBL" id="CAF5166506.1"/>
    </source>
</evidence>
<dbReference type="EMBL" id="CAJOBH010273623">
    <property type="protein sequence ID" value="CAF5166506.1"/>
    <property type="molecule type" value="Genomic_DNA"/>
</dbReference>
<evidence type="ECO:0000256" key="1">
    <source>
        <dbReference type="SAM" id="MobiDB-lite"/>
    </source>
</evidence>
<feature type="non-terminal residue" evidence="2">
    <location>
        <position position="1"/>
    </location>
</feature>
<proteinExistence type="predicted"/>
<protein>
    <submittedName>
        <fullName evidence="2">Uncharacterized protein</fullName>
    </submittedName>
</protein>
<evidence type="ECO:0000313" key="3">
    <source>
        <dbReference type="EMBL" id="CAF5227713.1"/>
    </source>
</evidence>
<dbReference type="EMBL" id="CAJOBJ010381852">
    <property type="protein sequence ID" value="CAF5227713.1"/>
    <property type="molecule type" value="Genomic_DNA"/>
</dbReference>
<dbReference type="Proteomes" id="UP000681967">
    <property type="component" value="Unassembled WGS sequence"/>
</dbReference>